<reference evidence="13 14" key="1">
    <citation type="submission" date="2019-06" db="EMBL/GenBank/DDBJ databases">
        <title>Genome sequencing of plant associated microbes to promote plant fitness in Sorghum bicolor and Oryza sativa.</title>
        <authorList>
            <person name="Coleman-Derr D."/>
        </authorList>
    </citation>
    <scope>NUCLEOTIDE SEQUENCE [LARGE SCALE GENOMIC DNA]</scope>
    <source>
        <strain evidence="13 14">KV-663</strain>
    </source>
</reference>
<evidence type="ECO:0000259" key="12">
    <source>
        <dbReference type="PROSITE" id="PS50928"/>
    </source>
</evidence>
<keyword evidence="7" id="KW-0764">Sulfate transport</keyword>
<keyword evidence="4 11" id="KW-0500">Molybdenum</keyword>
<comment type="similarity">
    <text evidence="11">Belongs to the binding-protein-dependent transport system permease family. CysTW subfamily.</text>
</comment>
<feature type="transmembrane region" description="Helical" evidence="10">
    <location>
        <begin position="104"/>
        <end position="126"/>
    </location>
</feature>
<comment type="caution">
    <text evidence="13">The sequence shown here is derived from an EMBL/GenBank/DDBJ whole genome shotgun (WGS) entry which is preliminary data.</text>
</comment>
<comment type="function">
    <text evidence="9">Part of the ABC transporter complex CysAWTP (TC 3.A.1.6.1) involved in sulfate/thiosulfate import. Probably responsible for the translocation of the substrate across the membrane.</text>
</comment>
<dbReference type="NCBIfam" id="TIGR02141">
    <property type="entry name" value="modB_ABC"/>
    <property type="match status" value="1"/>
</dbReference>
<dbReference type="Gene3D" id="1.10.3720.10">
    <property type="entry name" value="MetI-like"/>
    <property type="match status" value="1"/>
</dbReference>
<dbReference type="AlphaFoldDB" id="A0A543HUG6"/>
<sequence length="274" mass="29286">MVSARRDARVAPPMRYAARWRSRVVLGVPAAVALLLLVVPLVALLVQADWSRIPSDLATPTVLPALRLSLTTTSITAALCLLLGTPLAWFLARSDHPATSWARALLTVPLVLPPVVGGVALLLTWGRNGLLGQYLTPFGIQIPFTTVAVVLAETFVAMPYYVLAVEGAMRGLDPRLESVARTLGASDLRYLCTVGIPLVLPGIAGGLALAWARALGEFGATITFAGNFQGRTQTLPLLVYVELERDPQVAISISIMLLAVSVLLLGVLRGRWLR</sequence>
<protein>
    <recommendedName>
        <fullName evidence="11">Molybdenum transport system permease</fullName>
    </recommendedName>
</protein>
<dbReference type="PROSITE" id="PS50928">
    <property type="entry name" value="ABC_TM1"/>
    <property type="match status" value="1"/>
</dbReference>
<evidence type="ECO:0000256" key="7">
    <source>
        <dbReference type="ARBA" id="ARBA00023032"/>
    </source>
</evidence>
<dbReference type="InterPro" id="IPR011867">
    <property type="entry name" value="ModB_ABC"/>
</dbReference>
<evidence type="ECO:0000256" key="1">
    <source>
        <dbReference type="ARBA" id="ARBA00004141"/>
    </source>
</evidence>
<feature type="transmembrane region" description="Helical" evidence="10">
    <location>
        <begin position="190"/>
        <end position="212"/>
    </location>
</feature>
<keyword evidence="8 10" id="KW-0472">Membrane</keyword>
<dbReference type="GO" id="GO:0015098">
    <property type="term" value="F:molybdate ion transmembrane transporter activity"/>
    <property type="evidence" value="ECO:0007669"/>
    <property type="project" value="UniProtKB-UniRule"/>
</dbReference>
<proteinExistence type="inferred from homology"/>
<dbReference type="SUPFAM" id="SSF161098">
    <property type="entry name" value="MetI-like"/>
    <property type="match status" value="1"/>
</dbReference>
<evidence type="ECO:0000313" key="14">
    <source>
        <dbReference type="Proteomes" id="UP000316747"/>
    </source>
</evidence>
<dbReference type="Proteomes" id="UP000316747">
    <property type="component" value="Unassembled WGS sequence"/>
</dbReference>
<evidence type="ECO:0000256" key="4">
    <source>
        <dbReference type="ARBA" id="ARBA00022505"/>
    </source>
</evidence>
<dbReference type="NCBIfam" id="TIGR01581">
    <property type="entry name" value="Mo_ABC_porter"/>
    <property type="match status" value="1"/>
</dbReference>
<dbReference type="InterPro" id="IPR005667">
    <property type="entry name" value="Sulph_transpt2"/>
</dbReference>
<dbReference type="EMBL" id="VFPM01000002">
    <property type="protein sequence ID" value="TQM61909.1"/>
    <property type="molecule type" value="Genomic_DNA"/>
</dbReference>
<dbReference type="PANTHER" id="PTHR30406">
    <property type="entry name" value="SULFATE TRANSPORT SYSTEM PERMEASE PROTEIN"/>
    <property type="match status" value="1"/>
</dbReference>
<keyword evidence="6 10" id="KW-1133">Transmembrane helix</keyword>
<evidence type="ECO:0000256" key="3">
    <source>
        <dbReference type="ARBA" id="ARBA00022448"/>
    </source>
</evidence>
<dbReference type="PANTHER" id="PTHR30406:SF8">
    <property type="entry name" value="SULFATE TRANSPORT SYSTEM PERMEASE PROTEIN CYST"/>
    <property type="match status" value="1"/>
</dbReference>
<dbReference type="Pfam" id="PF00528">
    <property type="entry name" value="BPD_transp_1"/>
    <property type="match status" value="1"/>
</dbReference>
<keyword evidence="11" id="KW-1003">Cell membrane</keyword>
<accession>A0A543HUG6</accession>
<dbReference type="InterPro" id="IPR035906">
    <property type="entry name" value="MetI-like_sf"/>
</dbReference>
<dbReference type="CDD" id="cd06261">
    <property type="entry name" value="TM_PBP2"/>
    <property type="match status" value="1"/>
</dbReference>
<dbReference type="GO" id="GO:0015419">
    <property type="term" value="F:ABC-type sulfate transporter activity"/>
    <property type="evidence" value="ECO:0007669"/>
    <property type="project" value="InterPro"/>
</dbReference>
<dbReference type="GO" id="GO:0005886">
    <property type="term" value="C:plasma membrane"/>
    <property type="evidence" value="ECO:0007669"/>
    <property type="project" value="UniProtKB-SubCell"/>
</dbReference>
<dbReference type="InterPro" id="IPR006469">
    <property type="entry name" value="NifC_ABC_porter"/>
</dbReference>
<keyword evidence="5 10" id="KW-0812">Transmembrane</keyword>
<evidence type="ECO:0000256" key="11">
    <source>
        <dbReference type="RuleBase" id="RU365097"/>
    </source>
</evidence>
<comment type="subcellular location">
    <subcellularLocation>
        <location evidence="10">Cell membrane</location>
        <topology evidence="10">Multi-pass membrane protein</topology>
    </subcellularLocation>
    <subcellularLocation>
        <location evidence="1">Membrane</location>
        <topology evidence="1">Multi-pass membrane protein</topology>
    </subcellularLocation>
</comment>
<feature type="transmembrane region" description="Helical" evidence="10">
    <location>
        <begin position="68"/>
        <end position="92"/>
    </location>
</feature>
<name>A0A543HUG6_9MICO</name>
<evidence type="ECO:0000256" key="2">
    <source>
        <dbReference type="ARBA" id="ARBA00011779"/>
    </source>
</evidence>
<feature type="transmembrane region" description="Helical" evidence="10">
    <location>
        <begin position="24"/>
        <end position="48"/>
    </location>
</feature>
<evidence type="ECO:0000256" key="8">
    <source>
        <dbReference type="ARBA" id="ARBA00023136"/>
    </source>
</evidence>
<comment type="function">
    <text evidence="11">Part of the binding-protein-dependent transport system for molybdenum; probably responsible for the translocation of the substrate across the membrane.</text>
</comment>
<evidence type="ECO:0000256" key="6">
    <source>
        <dbReference type="ARBA" id="ARBA00022989"/>
    </source>
</evidence>
<dbReference type="InterPro" id="IPR000515">
    <property type="entry name" value="MetI-like"/>
</dbReference>
<comment type="subunit">
    <text evidence="2">The complex is composed of two ATP-binding proteins (CysA), two transmembrane proteins (CysT and CysW) and a solute-binding protein (CysP).</text>
</comment>
<keyword evidence="3 10" id="KW-0813">Transport</keyword>
<feature type="transmembrane region" description="Helical" evidence="10">
    <location>
        <begin position="138"/>
        <end position="163"/>
    </location>
</feature>
<feature type="domain" description="ABC transmembrane type-1" evidence="12">
    <location>
        <begin position="66"/>
        <end position="268"/>
    </location>
</feature>
<evidence type="ECO:0000256" key="9">
    <source>
        <dbReference type="ARBA" id="ARBA00025323"/>
    </source>
</evidence>
<evidence type="ECO:0000256" key="10">
    <source>
        <dbReference type="RuleBase" id="RU363032"/>
    </source>
</evidence>
<evidence type="ECO:0000256" key="5">
    <source>
        <dbReference type="ARBA" id="ARBA00022692"/>
    </source>
</evidence>
<gene>
    <name evidence="13" type="ORF">FBY41_1930</name>
</gene>
<feature type="transmembrane region" description="Helical" evidence="10">
    <location>
        <begin position="249"/>
        <end position="268"/>
    </location>
</feature>
<evidence type="ECO:0000313" key="13">
    <source>
        <dbReference type="EMBL" id="TQM61909.1"/>
    </source>
</evidence>
<keyword evidence="14" id="KW-1185">Reference proteome</keyword>
<organism evidence="13 14">
    <name type="scientific">Humibacillus xanthopallidus</name>
    <dbReference type="NCBI Taxonomy" id="412689"/>
    <lineage>
        <taxon>Bacteria</taxon>
        <taxon>Bacillati</taxon>
        <taxon>Actinomycetota</taxon>
        <taxon>Actinomycetes</taxon>
        <taxon>Micrococcales</taxon>
        <taxon>Intrasporangiaceae</taxon>
        <taxon>Humibacillus</taxon>
    </lineage>
</organism>